<organism evidence="4 5">
    <name type="scientific">Snuella sedimenti</name>
    <dbReference type="NCBI Taxonomy" id="2798802"/>
    <lineage>
        <taxon>Bacteria</taxon>
        <taxon>Pseudomonadati</taxon>
        <taxon>Bacteroidota</taxon>
        <taxon>Flavobacteriia</taxon>
        <taxon>Flavobacteriales</taxon>
        <taxon>Flavobacteriaceae</taxon>
        <taxon>Snuella</taxon>
    </lineage>
</organism>
<dbReference type="InterPro" id="IPR032508">
    <property type="entry name" value="FecR_C"/>
</dbReference>
<dbReference type="InterPro" id="IPR012373">
    <property type="entry name" value="Ferrdict_sens_TM"/>
</dbReference>
<sequence length="387" mass="44317">MKKSEIQKIIVKFINQEANSSELESLNSWLKKENNQLFFSQFVKIEYLTALNMGNYNVDKAKITINEKLKNSKRKQRSTFFKRVSIVASVVTLLGFSVFHYINFNRANNSVQDRTAISDIDVGSSKAILTLNNGEEVSLGKDKNYTSDKVKSNGEKLLYHQDDKLRNELSYNYLTVPRGGEFFVQLADGTKVWLNSDSKLKYPERFNSGEPREVELVYGEAYFEVSPSTKHDGDAFNVITKNQEVNVLGTHFNIKAYNEDNKIATTLVEGRVNVKNGEVIKLLKPNQQSLINANSNAIEVIEVDVMREIAWVKGMFSFNEESLEEMMKVLSRWYNVDVIFESTKSKNYQFTGVLERTRTIQDFLGLIEATSEGEVHFEITEKKVIIK</sequence>
<dbReference type="Pfam" id="PF16344">
    <property type="entry name" value="FecR_C"/>
    <property type="match status" value="1"/>
</dbReference>
<dbReference type="RefSeq" id="WP_199114836.1">
    <property type="nucleotide sequence ID" value="NZ_JAELVQ010000008.1"/>
</dbReference>
<dbReference type="Gene3D" id="2.60.120.1440">
    <property type="match status" value="1"/>
</dbReference>
<comment type="caution">
    <text evidence="4">The sequence shown here is derived from an EMBL/GenBank/DDBJ whole genome shotgun (WGS) entry which is preliminary data.</text>
</comment>
<dbReference type="AlphaFoldDB" id="A0A8J7IGZ2"/>
<protein>
    <submittedName>
        <fullName evidence="4">DUF4974 domain-containing protein</fullName>
    </submittedName>
</protein>
<keyword evidence="5" id="KW-1185">Reference proteome</keyword>
<evidence type="ECO:0000313" key="4">
    <source>
        <dbReference type="EMBL" id="MBJ6368073.1"/>
    </source>
</evidence>
<evidence type="ECO:0000259" key="2">
    <source>
        <dbReference type="Pfam" id="PF04773"/>
    </source>
</evidence>
<dbReference type="PANTHER" id="PTHR30273">
    <property type="entry name" value="PERIPLASMIC SIGNAL SENSOR AND SIGMA FACTOR ACTIVATOR FECR-RELATED"/>
    <property type="match status" value="1"/>
</dbReference>
<proteinExistence type="predicted"/>
<evidence type="ECO:0000259" key="3">
    <source>
        <dbReference type="Pfam" id="PF16344"/>
    </source>
</evidence>
<dbReference type="InterPro" id="IPR006860">
    <property type="entry name" value="FecR"/>
</dbReference>
<dbReference type="Pfam" id="PF04773">
    <property type="entry name" value="FecR"/>
    <property type="match status" value="1"/>
</dbReference>
<dbReference type="GO" id="GO:0016989">
    <property type="term" value="F:sigma factor antagonist activity"/>
    <property type="evidence" value="ECO:0007669"/>
    <property type="project" value="TreeGrafter"/>
</dbReference>
<keyword evidence="1" id="KW-0812">Transmembrane</keyword>
<feature type="domain" description="Protein FecR C-terminal" evidence="3">
    <location>
        <begin position="316"/>
        <end position="386"/>
    </location>
</feature>
<dbReference type="PANTHER" id="PTHR30273:SF2">
    <property type="entry name" value="PROTEIN FECR"/>
    <property type="match status" value="1"/>
</dbReference>
<name>A0A8J7IGZ2_9FLAO</name>
<keyword evidence="1" id="KW-1133">Transmembrane helix</keyword>
<evidence type="ECO:0000256" key="1">
    <source>
        <dbReference type="SAM" id="Phobius"/>
    </source>
</evidence>
<dbReference type="EMBL" id="JAELVQ010000008">
    <property type="protein sequence ID" value="MBJ6368073.1"/>
    <property type="molecule type" value="Genomic_DNA"/>
</dbReference>
<gene>
    <name evidence="4" type="ORF">JF259_08225</name>
</gene>
<feature type="transmembrane region" description="Helical" evidence="1">
    <location>
        <begin position="80"/>
        <end position="102"/>
    </location>
</feature>
<accession>A0A8J7IGZ2</accession>
<evidence type="ECO:0000313" key="5">
    <source>
        <dbReference type="Proteomes" id="UP000610931"/>
    </source>
</evidence>
<dbReference type="Gene3D" id="3.55.50.30">
    <property type="match status" value="1"/>
</dbReference>
<reference evidence="4" key="1">
    <citation type="submission" date="2020-12" db="EMBL/GenBank/DDBJ databases">
        <title>Snuella sp. nov., isolated from sediment in Incheon.</title>
        <authorList>
            <person name="Kim W."/>
        </authorList>
    </citation>
    <scope>NUCLEOTIDE SEQUENCE</scope>
    <source>
        <strain evidence="4">CAU 1569</strain>
    </source>
</reference>
<keyword evidence="1" id="KW-0472">Membrane</keyword>
<dbReference type="Proteomes" id="UP000610931">
    <property type="component" value="Unassembled WGS sequence"/>
</dbReference>
<feature type="domain" description="FecR protein" evidence="2">
    <location>
        <begin position="178"/>
        <end position="273"/>
    </location>
</feature>